<dbReference type="HOGENOM" id="CLU_000445_107_18_12"/>
<dbReference type="SMART" id="SM00304">
    <property type="entry name" value="HAMP"/>
    <property type="match status" value="1"/>
</dbReference>
<dbReference type="STRING" id="573413.Spirs_1596"/>
<dbReference type="GO" id="GO:0005886">
    <property type="term" value="C:plasma membrane"/>
    <property type="evidence" value="ECO:0007669"/>
    <property type="project" value="TreeGrafter"/>
</dbReference>
<dbReference type="EMBL" id="CP002116">
    <property type="protein sequence ID" value="ADK80723.1"/>
    <property type="molecule type" value="Genomic_DNA"/>
</dbReference>
<accession>E1R5V8</accession>
<feature type="transmembrane region" description="Helical" evidence="4">
    <location>
        <begin position="327"/>
        <end position="350"/>
    </location>
</feature>
<dbReference type="Gene3D" id="1.10.287.950">
    <property type="entry name" value="Methyl-accepting chemotaxis protein"/>
    <property type="match status" value="1"/>
</dbReference>
<dbReference type="SUPFAM" id="SSF58104">
    <property type="entry name" value="Methyl-accepting chemotaxis protein (MCP) signaling domain"/>
    <property type="match status" value="1"/>
</dbReference>
<dbReference type="PROSITE" id="PS50111">
    <property type="entry name" value="CHEMOTAXIS_TRANSDUC_2"/>
    <property type="match status" value="1"/>
</dbReference>
<evidence type="ECO:0000256" key="2">
    <source>
        <dbReference type="ARBA" id="ARBA00029447"/>
    </source>
</evidence>
<dbReference type="SMART" id="SM00283">
    <property type="entry name" value="MA"/>
    <property type="match status" value="1"/>
</dbReference>
<proteinExistence type="inferred from homology"/>
<gene>
    <name evidence="7" type="ordered locus">Spirs_1596</name>
</gene>
<dbReference type="GO" id="GO:0007165">
    <property type="term" value="P:signal transduction"/>
    <property type="evidence" value="ECO:0007669"/>
    <property type="project" value="UniProtKB-KW"/>
</dbReference>
<dbReference type="eggNOG" id="COG0840">
    <property type="taxonomic scope" value="Bacteria"/>
</dbReference>
<comment type="similarity">
    <text evidence="2">Belongs to the methyl-accepting chemotaxis (MCP) protein family.</text>
</comment>
<feature type="transmembrane region" description="Helical" evidence="4">
    <location>
        <begin position="6"/>
        <end position="26"/>
    </location>
</feature>
<dbReference type="Gene3D" id="6.10.340.10">
    <property type="match status" value="1"/>
</dbReference>
<evidence type="ECO:0000256" key="4">
    <source>
        <dbReference type="SAM" id="Phobius"/>
    </source>
</evidence>
<feature type="domain" description="Methyl-accepting transducer" evidence="5">
    <location>
        <begin position="447"/>
        <end position="669"/>
    </location>
</feature>
<evidence type="ECO:0000256" key="3">
    <source>
        <dbReference type="PROSITE-ProRule" id="PRU00284"/>
    </source>
</evidence>
<dbReference type="AlphaFoldDB" id="E1R5V8"/>
<dbReference type="InterPro" id="IPR004090">
    <property type="entry name" value="Chemotax_Me-accpt_rcpt"/>
</dbReference>
<keyword evidence="8" id="KW-1185">Reference proteome</keyword>
<dbReference type="GO" id="GO:0004888">
    <property type="term" value="F:transmembrane signaling receptor activity"/>
    <property type="evidence" value="ECO:0007669"/>
    <property type="project" value="InterPro"/>
</dbReference>
<evidence type="ECO:0000313" key="7">
    <source>
        <dbReference type="EMBL" id="ADK80723.1"/>
    </source>
</evidence>
<organism evidence="7 8">
    <name type="scientific">Sediminispirochaeta smaragdinae (strain DSM 11293 / JCM 15392 / SEBR 4228)</name>
    <name type="common">Spirochaeta smaragdinae</name>
    <dbReference type="NCBI Taxonomy" id="573413"/>
    <lineage>
        <taxon>Bacteria</taxon>
        <taxon>Pseudomonadati</taxon>
        <taxon>Spirochaetota</taxon>
        <taxon>Spirochaetia</taxon>
        <taxon>Spirochaetales</taxon>
        <taxon>Spirochaetaceae</taxon>
        <taxon>Sediminispirochaeta</taxon>
    </lineage>
</organism>
<evidence type="ECO:0000259" key="6">
    <source>
        <dbReference type="PROSITE" id="PS50885"/>
    </source>
</evidence>
<keyword evidence="4" id="KW-0472">Membrane</keyword>
<dbReference type="InterPro" id="IPR051310">
    <property type="entry name" value="MCP_chemotaxis"/>
</dbReference>
<feature type="domain" description="HAMP" evidence="6">
    <location>
        <begin position="348"/>
        <end position="400"/>
    </location>
</feature>
<dbReference type="Pfam" id="PF00015">
    <property type="entry name" value="MCPsignal"/>
    <property type="match status" value="1"/>
</dbReference>
<keyword evidence="3" id="KW-0807">Transducer</keyword>
<keyword evidence="4" id="KW-1133">Transmembrane helix</keyword>
<evidence type="ECO:0000313" key="8">
    <source>
        <dbReference type="Proteomes" id="UP000002318"/>
    </source>
</evidence>
<dbReference type="Proteomes" id="UP000002318">
    <property type="component" value="Chromosome"/>
</dbReference>
<sequence length="735" mass="82322">MLKQLYQFLSLFIFVGTFNVDCYLVTLDKAEGKQCHDACQFDLDILLFQDDLPFVRRDLIHNDTGRPNMNSRLVLYHCRTLNHNGKYIKLPNILPEQRVVFRILVFLSPKHTREDSQSVEATRIPDTIYYKEKVRYYYFMKVRSKLLLLNVVFLVGFLCAGFVLTLSIRTLMSEYHIGLEGTSLIGELHELSNLTKEILLAEDLHDTLPEVIAQVRRVDDRIETYLTESVKTAPRETKDVLEIYDVTKRQLESVLAKVEEIEKRYPDYLPGLVEAYSYYQVFTIDRAAKEVLQLSTYLSETLTVRLKALVDEVSRQNARLASSAIRFSIIVSAIILFILTFFSLLTIRGLDRRIGEFRRQLLRFETGDISSDVVLTGRDEFSAIAEAMNQFIILLRELLYDVRKIIFAHHESQKETIGIIETSDRVREEAIAGVKTAEDEAEQLHTMVSAGESELKELRKGFSDLSMKLSSQNTSISESSAAVEEMNASIASATRIARERQEASGRLAVSTQKGHTMLEATGKMVSDTVSDMEKIKDIVTIINDISEKTNLLSMNAAIQASHAGEAGKGFAVLAGEIRRLADSTGENARMIQEAIETAAKRSVEMNQGAVNTLQLFREILAESDRAQSSMSEIVGAMEEILSGSGEITRAILSIRDTSVEMDERSAEMDNASLKVSKTIGRVGGHASTMENATTDLGKAVLSMGERVTQLGEAGRNTAAVIASLAEKIGRFRLED</sequence>
<dbReference type="InterPro" id="IPR004089">
    <property type="entry name" value="MCPsignal_dom"/>
</dbReference>
<dbReference type="PANTHER" id="PTHR43531">
    <property type="entry name" value="PROTEIN ICFG"/>
    <property type="match status" value="1"/>
</dbReference>
<keyword evidence="1" id="KW-0145">Chemotaxis</keyword>
<keyword evidence="4" id="KW-0812">Transmembrane</keyword>
<feature type="transmembrane region" description="Helical" evidence="4">
    <location>
        <begin position="146"/>
        <end position="168"/>
    </location>
</feature>
<dbReference type="InterPro" id="IPR003660">
    <property type="entry name" value="HAMP_dom"/>
</dbReference>
<dbReference type="PRINTS" id="PR00260">
    <property type="entry name" value="CHEMTRNSDUCR"/>
</dbReference>
<evidence type="ECO:0000256" key="1">
    <source>
        <dbReference type="ARBA" id="ARBA00022500"/>
    </source>
</evidence>
<name>E1R5V8_SEDSS</name>
<dbReference type="GO" id="GO:0006935">
    <property type="term" value="P:chemotaxis"/>
    <property type="evidence" value="ECO:0007669"/>
    <property type="project" value="UniProtKB-KW"/>
</dbReference>
<dbReference type="PANTHER" id="PTHR43531:SF11">
    <property type="entry name" value="METHYL-ACCEPTING CHEMOTAXIS PROTEIN 3"/>
    <property type="match status" value="1"/>
</dbReference>
<reference evidence="7 8" key="1">
    <citation type="journal article" date="2010" name="Stand. Genomic Sci.">
        <title>Complete genome sequence of Spirochaeta smaragdinae type strain (SEBR 4228).</title>
        <authorList>
            <person name="Mavromatis K."/>
            <person name="Yasawong M."/>
            <person name="Chertkov O."/>
            <person name="Lapidus A."/>
            <person name="Lucas S."/>
            <person name="Nolan M."/>
            <person name="Del Rio T.G."/>
            <person name="Tice H."/>
            <person name="Cheng J.F."/>
            <person name="Pitluck S."/>
            <person name="Liolios K."/>
            <person name="Ivanova N."/>
            <person name="Tapia R."/>
            <person name="Han C."/>
            <person name="Bruce D."/>
            <person name="Goodwin L."/>
            <person name="Pati A."/>
            <person name="Chen A."/>
            <person name="Palaniappan K."/>
            <person name="Land M."/>
            <person name="Hauser L."/>
            <person name="Chang Y.J."/>
            <person name="Jeffries C.D."/>
            <person name="Detter J.C."/>
            <person name="Rohde M."/>
            <person name="Brambilla E."/>
            <person name="Spring S."/>
            <person name="Goker M."/>
            <person name="Sikorski J."/>
            <person name="Woyke T."/>
            <person name="Bristow J."/>
            <person name="Eisen J.A."/>
            <person name="Markowitz V."/>
            <person name="Hugenholtz P."/>
            <person name="Klenk H.P."/>
            <person name="Kyrpides N.C."/>
        </authorList>
    </citation>
    <scope>NUCLEOTIDE SEQUENCE [LARGE SCALE GENOMIC DNA]</scope>
    <source>
        <strain evidence="8">DSM 11293 / JCM 15392 / SEBR 4228</strain>
    </source>
</reference>
<evidence type="ECO:0000259" key="5">
    <source>
        <dbReference type="PROSITE" id="PS50111"/>
    </source>
</evidence>
<dbReference type="PROSITE" id="PS50885">
    <property type="entry name" value="HAMP"/>
    <property type="match status" value="1"/>
</dbReference>
<dbReference type="KEGG" id="ssm:Spirs_1596"/>
<protein>
    <submittedName>
        <fullName evidence="7">Methyl-accepting chemotaxis sensory transducer</fullName>
    </submittedName>
</protein>